<evidence type="ECO:0000313" key="1">
    <source>
        <dbReference type="EMBL" id="KAH7963384.1"/>
    </source>
</evidence>
<gene>
    <name evidence="1" type="ORF">HPB52_020879</name>
</gene>
<comment type="caution">
    <text evidence="1">The sequence shown here is derived from an EMBL/GenBank/DDBJ whole genome shotgun (WGS) entry which is preliminary data.</text>
</comment>
<organism evidence="1 2">
    <name type="scientific">Rhipicephalus sanguineus</name>
    <name type="common">Brown dog tick</name>
    <name type="synonym">Ixodes sanguineus</name>
    <dbReference type="NCBI Taxonomy" id="34632"/>
    <lineage>
        <taxon>Eukaryota</taxon>
        <taxon>Metazoa</taxon>
        <taxon>Ecdysozoa</taxon>
        <taxon>Arthropoda</taxon>
        <taxon>Chelicerata</taxon>
        <taxon>Arachnida</taxon>
        <taxon>Acari</taxon>
        <taxon>Parasitiformes</taxon>
        <taxon>Ixodida</taxon>
        <taxon>Ixodoidea</taxon>
        <taxon>Ixodidae</taxon>
        <taxon>Rhipicephalinae</taxon>
        <taxon>Rhipicephalus</taxon>
        <taxon>Rhipicephalus</taxon>
    </lineage>
</organism>
<reference evidence="1" key="1">
    <citation type="journal article" date="2020" name="Cell">
        <title>Large-Scale Comparative Analyses of Tick Genomes Elucidate Their Genetic Diversity and Vector Capacities.</title>
        <authorList>
            <consortium name="Tick Genome and Microbiome Consortium (TIGMIC)"/>
            <person name="Jia N."/>
            <person name="Wang J."/>
            <person name="Shi W."/>
            <person name="Du L."/>
            <person name="Sun Y."/>
            <person name="Zhan W."/>
            <person name="Jiang J.F."/>
            <person name="Wang Q."/>
            <person name="Zhang B."/>
            <person name="Ji P."/>
            <person name="Bell-Sakyi L."/>
            <person name="Cui X.M."/>
            <person name="Yuan T.T."/>
            <person name="Jiang B.G."/>
            <person name="Yang W.F."/>
            <person name="Lam T.T."/>
            <person name="Chang Q.C."/>
            <person name="Ding S.J."/>
            <person name="Wang X.J."/>
            <person name="Zhu J.G."/>
            <person name="Ruan X.D."/>
            <person name="Zhao L."/>
            <person name="Wei J.T."/>
            <person name="Ye R.Z."/>
            <person name="Que T.C."/>
            <person name="Du C.H."/>
            <person name="Zhou Y.H."/>
            <person name="Cheng J.X."/>
            <person name="Dai P.F."/>
            <person name="Guo W.B."/>
            <person name="Han X.H."/>
            <person name="Huang E.J."/>
            <person name="Li L.F."/>
            <person name="Wei W."/>
            <person name="Gao Y.C."/>
            <person name="Liu J.Z."/>
            <person name="Shao H.Z."/>
            <person name="Wang X."/>
            <person name="Wang C.C."/>
            <person name="Yang T.C."/>
            <person name="Huo Q.B."/>
            <person name="Li W."/>
            <person name="Chen H.Y."/>
            <person name="Chen S.E."/>
            <person name="Zhou L.G."/>
            <person name="Ni X.B."/>
            <person name="Tian J.H."/>
            <person name="Sheng Y."/>
            <person name="Liu T."/>
            <person name="Pan Y.S."/>
            <person name="Xia L.Y."/>
            <person name="Li J."/>
            <person name="Zhao F."/>
            <person name="Cao W.C."/>
        </authorList>
    </citation>
    <scope>NUCLEOTIDE SEQUENCE</scope>
    <source>
        <strain evidence="1">Rsan-2018</strain>
    </source>
</reference>
<dbReference type="AlphaFoldDB" id="A0A9D4Q2Y6"/>
<accession>A0A9D4Q2Y6</accession>
<dbReference type="VEuPathDB" id="VectorBase:RSAN_025729"/>
<protein>
    <recommendedName>
        <fullName evidence="3">RNase H type-1 domain-containing protein</fullName>
    </recommendedName>
</protein>
<evidence type="ECO:0000313" key="2">
    <source>
        <dbReference type="Proteomes" id="UP000821837"/>
    </source>
</evidence>
<dbReference type="Proteomes" id="UP000821837">
    <property type="component" value="Chromosome 3"/>
</dbReference>
<keyword evidence="2" id="KW-1185">Reference proteome</keyword>
<reference evidence="1" key="2">
    <citation type="submission" date="2021-09" db="EMBL/GenBank/DDBJ databases">
        <authorList>
            <person name="Jia N."/>
            <person name="Wang J."/>
            <person name="Shi W."/>
            <person name="Du L."/>
            <person name="Sun Y."/>
            <person name="Zhan W."/>
            <person name="Jiang J."/>
            <person name="Wang Q."/>
            <person name="Zhang B."/>
            <person name="Ji P."/>
            <person name="Sakyi L.B."/>
            <person name="Cui X."/>
            <person name="Yuan T."/>
            <person name="Jiang B."/>
            <person name="Yang W."/>
            <person name="Lam T.T.-Y."/>
            <person name="Chang Q."/>
            <person name="Ding S."/>
            <person name="Wang X."/>
            <person name="Zhu J."/>
            <person name="Ruan X."/>
            <person name="Zhao L."/>
            <person name="Wei J."/>
            <person name="Que T."/>
            <person name="Du C."/>
            <person name="Cheng J."/>
            <person name="Dai P."/>
            <person name="Han X."/>
            <person name="Huang E."/>
            <person name="Gao Y."/>
            <person name="Liu J."/>
            <person name="Shao H."/>
            <person name="Ye R."/>
            <person name="Li L."/>
            <person name="Wei W."/>
            <person name="Wang X."/>
            <person name="Wang C."/>
            <person name="Huo Q."/>
            <person name="Li W."/>
            <person name="Guo W."/>
            <person name="Chen H."/>
            <person name="Chen S."/>
            <person name="Zhou L."/>
            <person name="Zhou L."/>
            <person name="Ni X."/>
            <person name="Tian J."/>
            <person name="Zhou Y."/>
            <person name="Sheng Y."/>
            <person name="Liu T."/>
            <person name="Pan Y."/>
            <person name="Xia L."/>
            <person name="Li J."/>
            <person name="Zhao F."/>
            <person name="Cao W."/>
        </authorList>
    </citation>
    <scope>NUCLEOTIDE SEQUENCE</scope>
    <source>
        <strain evidence="1">Rsan-2018</strain>
        <tissue evidence="1">Larvae</tissue>
    </source>
</reference>
<sequence length="211" mass="23292">MMDSRLSRDRRKPAQDFAVEDYDNRLTLSSTERRAYNQWERYDRVPTGCKHLPPHVGIAGNEEADALAKAAHQPGAPITGAVAARDYTQARLKKLLVTVHPDSRVANERGPKLLPETGLSRRDRSALLRLRTGCAVAALLQPEAAAVILRPSSTSSVPALAWHRNARGSLRPTEDRACLPPHLNTCSSRPHLPPLRSLVEFLDETGIAAYR</sequence>
<evidence type="ECO:0008006" key="3">
    <source>
        <dbReference type="Google" id="ProtNLM"/>
    </source>
</evidence>
<dbReference type="EMBL" id="JABSTV010001249">
    <property type="protein sequence ID" value="KAH7963384.1"/>
    <property type="molecule type" value="Genomic_DNA"/>
</dbReference>
<proteinExistence type="predicted"/>
<name>A0A9D4Q2Y6_RHISA</name>